<sequence>MPLFVSDEDFSRHGNDATWVADKADAFIRDLQTELETFRAQNDAASITAEQTCSLLEQKYLSLSDEFSKLELQYAQLQSSLDHRLSEVAELQSQKHQLHLQSIEKDGEIERFKTEVSELHKSKRQLIELVERKDLEISEKNATVKSYMDRIVYSSDNAAQREARLSEAEAELARTKASCTRLSQEKELIERHNVWLNDELTEKVDGLIGLRKTHADVEADLSSKLADVERQFNECSSSLKWNKERVRELEAKLRSLQEELCSSKDAAAANEERLNAELSTLNKLVELYKESSEEWSKKAGELEGVIKALETHLSQVENDYKERLEREESARNQFQKEAADLKAKLEKCEAEIETSRKANELNLLPLSSFTTEAWMNSFESTDMVEVNRAVVPKIPAGVSGTALAASLLRDGWSYQEAVDAFRHEQLGRKESEAILQRVLYELEEKAEVILDERVEHERMVEAYSMINQKLQNSISEQANLEKTIQELKAEIRRHERDYTFARKEISDLQREVTILLKECRDIQLRGTSSGHDSHDYGTVAVVEMNAESDAEIVISEHLLTFKDINGLVEQNAQLRSLVRNLSDQLENREMEVKEKFEMELKKHTDEAASRVAAVLQRAEEQGHMIESLHSSVAMYKRLYEEEHKLHSSSPRLAEAAPEERRADVKLLRESSQEATRKAQDQAVEQVKCLEEDLARTRSEIISLRSERDKLALEANFARERLESFMKEFEHQRKETNGVLARNVEFSQLIVDYQRKLRESSEFVQTAEERSRKFTMEVSVLKHEKEMLEHAEKRACDEVRSLSERVYRLQASLDTIQSAEQIREEARAAERRRQEEYTKQIEREWADVKKDLQEERNNARTLTLDREQTIQNAMRQVEEIGKELSNALHAVASAESRAAVAEAKLTDLEKKIRSSDIKVVDIDGESGSSSLTSDEAVVALCAAKEEIEKLKEEVKANKDHMLQYKSIAQVNEDALRQMEFAHENFKIEAEKLKKLLEAELLSLRERVSELEHESGLKSQEVASAAAGKEEALSSALSEITSLKEEISAKISLNASLETQISALKEDLEKEHQRWHSAQANYERQVILQSETIQELTKTSQALAVLQEEAAELRKLVDALKSENNELKSKWEFEKAMLEESKDVARRSTMKSTNRTKYCTVSLRLCTFNWLREIVDHLELQQALVQILLGMLAETEISLLKQEKLRLQSQLESALKASETAQSSLHAERANSRSLLFTEEEIKSLQLQVREMNLLRESNIQLREENKHNFEECQKLREISQKANIETQNLERLLRERQIELEACRKELEVLKTEKDHLEKKVHELLERYRNIDVEDYDRVKNDVRQLEEKLEKKVSRVEEVEKLLSEKQETVSHLEQDLSNYRLDLTEKEKRINETLQVEVHHKIFTLKSDLDNSLPLGLLYFSDVYASHAQASLRSDGEKQKKAILQYKKRCETLLKEKEELSKENQALSRQLEEVKQGKRSSGDTSGEQAMKEEKDKKIQTLEKLMERHRDDMRKEKEENRMEKAKRIRTEKAVKDSYTNVEQDKTKFMNELEKHKQAVRQLSDELEKLKHAKDSLPEGTSVVQLLSGSILDGLAAAYSSAVENFEKAAHSVHSDFGIHGVPADTPPVSDASLAATSGTGQAPTVVSSMSPATGLASKSTEESEKRLTLTLPKSNVETRKTGRKLVRPRLVRPEEPQGDVEMSEMEGSRNVAKHAPSNEMEVQGNVTSTQPLLRKRHASSSAFESREESSNQGETGPDVAAPVPKKSKGSDSPQGSEGQPSAISENLCSVPVKDEAIDVAELPQGSSEEAVGDTEKEEIETTGEKVEEPNERQFDGSNQVESQPNKHIGLEENVDGSGGTEMMCDDGAKDQVELDNQQTNEFGGDREEGELVPDVSELEGGDTIGSPEIGEGQPEPVATPGASPARGDDEGVAASSVVDIGEVNSPEVLNDDKNDEVVTEEAADGSDKSNDGNEQTGMETDQAASAASVIIENTSSTPTEVNVTTQVSPSVTAETEEVKQVSPMTNTSTTIFISERARQRSVIRQAGAGAPSPPIRGRGRPAGRGRGVRGRGRARGAAPGDQDQVKKGSGKANPATFLQLKT</sequence>
<feature type="compositionally biased region" description="Polar residues" evidence="5">
    <location>
        <begin position="1972"/>
        <end position="2013"/>
    </location>
</feature>
<name>A0A4Y1RBZ6_PRUDU</name>
<evidence type="ECO:0000256" key="4">
    <source>
        <dbReference type="SAM" id="Coils"/>
    </source>
</evidence>
<feature type="coiled-coil region" evidence="4">
    <location>
        <begin position="1195"/>
        <end position="1390"/>
    </location>
</feature>
<evidence type="ECO:0000256" key="3">
    <source>
        <dbReference type="ARBA" id="ARBA00023242"/>
    </source>
</evidence>
<feature type="region of interest" description="Disordered" evidence="5">
    <location>
        <begin position="2043"/>
        <end position="2102"/>
    </location>
</feature>
<feature type="compositionally biased region" description="Polar residues" evidence="5">
    <location>
        <begin position="1835"/>
        <end position="1845"/>
    </location>
</feature>
<feature type="compositionally biased region" description="Basic residues" evidence="5">
    <location>
        <begin position="1681"/>
        <end position="1690"/>
    </location>
</feature>
<dbReference type="Pfam" id="PF25785">
    <property type="entry name" value="TPR"/>
    <property type="match status" value="1"/>
</dbReference>
<evidence type="ECO:0000256" key="1">
    <source>
        <dbReference type="ARBA" id="ARBA00004123"/>
    </source>
</evidence>
<feature type="coiled-coil region" evidence="4">
    <location>
        <begin position="239"/>
        <end position="358"/>
    </location>
</feature>
<dbReference type="InterPro" id="IPR057974">
    <property type="entry name" value="NUA/TPR/MLP1-2-like_dom"/>
</dbReference>
<feature type="compositionally biased region" description="Basic and acidic residues" evidence="5">
    <location>
        <begin position="1822"/>
        <end position="1834"/>
    </location>
</feature>
<feature type="coiled-coil region" evidence="4">
    <location>
        <begin position="974"/>
        <end position="1128"/>
    </location>
</feature>
<dbReference type="EMBL" id="AP019300">
    <property type="protein sequence ID" value="BBH01398.1"/>
    <property type="molecule type" value="Genomic_DNA"/>
</dbReference>
<dbReference type="Gene3D" id="1.10.287.1490">
    <property type="match status" value="1"/>
</dbReference>
<gene>
    <name evidence="9" type="ORF">Prudu_011652</name>
</gene>
<comment type="subcellular location">
    <subcellularLocation>
        <location evidence="1">Nucleus</location>
    </subcellularLocation>
</comment>
<feature type="domain" description="NUA/TPR/MLP1-2-like" evidence="8">
    <location>
        <begin position="484"/>
        <end position="590"/>
    </location>
</feature>
<protein>
    <submittedName>
        <fullName evidence="9">Nuclear pore anchor</fullName>
    </submittedName>
</protein>
<dbReference type="Pfam" id="PF25481">
    <property type="entry name" value="Nucleoprot-TPR"/>
    <property type="match status" value="1"/>
</dbReference>
<dbReference type="PANTHER" id="PTHR18898">
    <property type="entry name" value="NUCLEOPROTEIN TPR-RELATED"/>
    <property type="match status" value="1"/>
</dbReference>
<feature type="compositionally biased region" description="Polar residues" evidence="5">
    <location>
        <begin position="1634"/>
        <end position="1651"/>
    </location>
</feature>
<feature type="compositionally biased region" description="Acidic residues" evidence="5">
    <location>
        <begin position="1887"/>
        <end position="1900"/>
    </location>
</feature>
<feature type="coiled-coil region" evidence="4">
    <location>
        <begin position="158"/>
        <end position="185"/>
    </location>
</feature>
<evidence type="ECO:0000259" key="6">
    <source>
        <dbReference type="Pfam" id="PF07926"/>
    </source>
</evidence>
<feature type="coiled-coil region" evidence="4">
    <location>
        <begin position="679"/>
        <end position="734"/>
    </location>
</feature>
<dbReference type="GO" id="GO:0005643">
    <property type="term" value="C:nuclear pore"/>
    <property type="evidence" value="ECO:0007669"/>
    <property type="project" value="TreeGrafter"/>
</dbReference>
<feature type="compositionally biased region" description="Basic residues" evidence="5">
    <location>
        <begin position="2057"/>
        <end position="2074"/>
    </location>
</feature>
<keyword evidence="2 4" id="KW-0175">Coiled coil</keyword>
<dbReference type="InterPro" id="IPR057577">
    <property type="entry name" value="Nucleoprot-TPR/MLP1_dom"/>
</dbReference>
<proteinExistence type="predicted"/>
<dbReference type="GO" id="GO:0017056">
    <property type="term" value="F:structural constituent of nuclear pore"/>
    <property type="evidence" value="ECO:0007669"/>
    <property type="project" value="TreeGrafter"/>
</dbReference>
<evidence type="ECO:0000256" key="5">
    <source>
        <dbReference type="SAM" id="MobiDB-lite"/>
    </source>
</evidence>
<feature type="domain" description="Nucleoprotein TPR/MPL1" evidence="7">
    <location>
        <begin position="170"/>
        <end position="249"/>
    </location>
</feature>
<dbReference type="Pfam" id="PF07926">
    <property type="entry name" value="TPR_MLP1_2"/>
    <property type="match status" value="1"/>
</dbReference>
<feature type="region of interest" description="Disordered" evidence="5">
    <location>
        <begin position="1460"/>
        <end position="1497"/>
    </location>
</feature>
<dbReference type="GO" id="GO:0006606">
    <property type="term" value="P:protein import into nucleus"/>
    <property type="evidence" value="ECO:0007669"/>
    <property type="project" value="InterPro"/>
</dbReference>
<dbReference type="GO" id="GO:0006406">
    <property type="term" value="P:mRNA export from nucleus"/>
    <property type="evidence" value="ECO:0007669"/>
    <property type="project" value="TreeGrafter"/>
</dbReference>
<feature type="coiled-coil region" evidence="4">
    <location>
        <begin position="564"/>
        <end position="591"/>
    </location>
</feature>
<feature type="compositionally biased region" description="Acidic residues" evidence="5">
    <location>
        <begin position="1810"/>
        <end position="1821"/>
    </location>
</feature>
<feature type="coiled-coil region" evidence="4">
    <location>
        <begin position="470"/>
        <end position="525"/>
    </location>
</feature>
<organism evidence="9">
    <name type="scientific">Prunus dulcis</name>
    <name type="common">Almond</name>
    <name type="synonym">Amygdalus dulcis</name>
    <dbReference type="NCBI Taxonomy" id="3755"/>
    <lineage>
        <taxon>Eukaryota</taxon>
        <taxon>Viridiplantae</taxon>
        <taxon>Streptophyta</taxon>
        <taxon>Embryophyta</taxon>
        <taxon>Tracheophyta</taxon>
        <taxon>Spermatophyta</taxon>
        <taxon>Magnoliopsida</taxon>
        <taxon>eudicotyledons</taxon>
        <taxon>Gunneridae</taxon>
        <taxon>Pentapetalae</taxon>
        <taxon>rosids</taxon>
        <taxon>fabids</taxon>
        <taxon>Rosales</taxon>
        <taxon>Rosaceae</taxon>
        <taxon>Amygdaloideae</taxon>
        <taxon>Amygdaleae</taxon>
        <taxon>Prunus</taxon>
    </lineage>
</organism>
<evidence type="ECO:0000259" key="7">
    <source>
        <dbReference type="Pfam" id="PF25481"/>
    </source>
</evidence>
<dbReference type="PANTHER" id="PTHR18898:SF2">
    <property type="entry name" value="NUCLEOPROTEIN TPR"/>
    <property type="match status" value="1"/>
</dbReference>
<feature type="compositionally biased region" description="Polar residues" evidence="5">
    <location>
        <begin position="1770"/>
        <end position="1787"/>
    </location>
</feature>
<feature type="coiled-coil region" evidence="4">
    <location>
        <begin position="808"/>
        <end position="910"/>
    </location>
</feature>
<feature type="region of interest" description="Disordered" evidence="5">
    <location>
        <begin position="1629"/>
        <end position="2027"/>
    </location>
</feature>
<dbReference type="InterPro" id="IPR012929">
    <property type="entry name" value="Nucleoprot-TPR/MLP1-2_dom"/>
</dbReference>
<keyword evidence="3" id="KW-0539">Nucleus</keyword>
<accession>A0A4Y1RBZ6</accession>
<evidence type="ECO:0000313" key="9">
    <source>
        <dbReference type="EMBL" id="BBH01398.1"/>
    </source>
</evidence>
<evidence type="ECO:0000256" key="2">
    <source>
        <dbReference type="ARBA" id="ARBA00023054"/>
    </source>
</evidence>
<evidence type="ECO:0000259" key="8">
    <source>
        <dbReference type="Pfam" id="PF25785"/>
    </source>
</evidence>
<feature type="domain" description="Nucleoprotein TPR/MLP1-2" evidence="6">
    <location>
        <begin position="1037"/>
        <end position="1145"/>
    </location>
</feature>
<reference evidence="9" key="1">
    <citation type="journal article" date="2019" name="Science">
        <title>Mutation of a bHLH transcription factor allowed almond domestication.</title>
        <authorList>
            <person name="Sanchez-Perez R."/>
            <person name="Pavan S."/>
            <person name="Mazzeo R."/>
            <person name="Moldovan C."/>
            <person name="Aiese Cigliano R."/>
            <person name="Del Cueto J."/>
            <person name="Ricciardi F."/>
            <person name="Lotti C."/>
            <person name="Ricciardi L."/>
            <person name="Dicenta F."/>
            <person name="Lopez-Marques R.L."/>
            <person name="Lindberg Moller B."/>
        </authorList>
    </citation>
    <scope>NUCLEOTIDE SEQUENCE</scope>
</reference>